<dbReference type="InterPro" id="IPR045920">
    <property type="entry name" value="DUF6339"/>
</dbReference>
<dbReference type="EMBL" id="JBHUDC010000003">
    <property type="protein sequence ID" value="MFD1513452.1"/>
    <property type="molecule type" value="Genomic_DNA"/>
</dbReference>
<organism evidence="1 2">
    <name type="scientific">Halomarina rubra</name>
    <dbReference type="NCBI Taxonomy" id="2071873"/>
    <lineage>
        <taxon>Archaea</taxon>
        <taxon>Methanobacteriati</taxon>
        <taxon>Methanobacteriota</taxon>
        <taxon>Stenosarchaea group</taxon>
        <taxon>Halobacteria</taxon>
        <taxon>Halobacteriales</taxon>
        <taxon>Natronomonadaceae</taxon>
        <taxon>Halomarina</taxon>
    </lineage>
</organism>
<protein>
    <submittedName>
        <fullName evidence="1">DUF6339 family protein</fullName>
    </submittedName>
</protein>
<sequence length="240" mass="27793">MRLNHEARQLLDDKAFLNGGEGRVYFDETELEQYTQPTDHTADLDILEDRLRKIVEDHDEYAGEMDKEAAVAVHEEIDLTRSAASDSGMWNDLAMRRFPWFVRHRWRYESETGMKKKFWTYGAALDSASSTFERLWWIAELTQEDGCYKNTRKVFESRRFCFMMFDTQIGRYKPAALACLDALYDDEGESFASNEVIDATIKRLRRAGTTIPLEGRTKTELTDIVQSIRADVESNTEAGL</sequence>
<accession>A0ABD6AV53</accession>
<dbReference type="Pfam" id="PF19866">
    <property type="entry name" value="DUF6339"/>
    <property type="match status" value="1"/>
</dbReference>
<gene>
    <name evidence="1" type="ORF">ACFSBT_09200</name>
</gene>
<dbReference type="AlphaFoldDB" id="A0ABD6AV53"/>
<proteinExistence type="predicted"/>
<evidence type="ECO:0000313" key="1">
    <source>
        <dbReference type="EMBL" id="MFD1513452.1"/>
    </source>
</evidence>
<dbReference type="Proteomes" id="UP001597187">
    <property type="component" value="Unassembled WGS sequence"/>
</dbReference>
<keyword evidence="2" id="KW-1185">Reference proteome</keyword>
<evidence type="ECO:0000313" key="2">
    <source>
        <dbReference type="Proteomes" id="UP001597187"/>
    </source>
</evidence>
<name>A0ABD6AV53_9EURY</name>
<comment type="caution">
    <text evidence="1">The sequence shown here is derived from an EMBL/GenBank/DDBJ whole genome shotgun (WGS) entry which is preliminary data.</text>
</comment>
<dbReference type="RefSeq" id="WP_250873405.1">
    <property type="nucleotide sequence ID" value="NZ_JALXFV010000003.1"/>
</dbReference>
<reference evidence="1 2" key="1">
    <citation type="journal article" date="2019" name="Int. J. Syst. Evol. Microbiol.">
        <title>The Global Catalogue of Microorganisms (GCM) 10K type strain sequencing project: providing services to taxonomists for standard genome sequencing and annotation.</title>
        <authorList>
            <consortium name="The Broad Institute Genomics Platform"/>
            <consortium name="The Broad Institute Genome Sequencing Center for Infectious Disease"/>
            <person name="Wu L."/>
            <person name="Ma J."/>
        </authorList>
    </citation>
    <scope>NUCLEOTIDE SEQUENCE [LARGE SCALE GENOMIC DNA]</scope>
    <source>
        <strain evidence="1 2">CGMCC 1.12563</strain>
    </source>
</reference>